<keyword evidence="1" id="KW-0472">Membrane</keyword>
<feature type="transmembrane region" description="Helical" evidence="1">
    <location>
        <begin position="134"/>
        <end position="152"/>
    </location>
</feature>
<evidence type="ECO:0000313" key="3">
    <source>
        <dbReference type="Proteomes" id="UP000219482"/>
    </source>
</evidence>
<reference evidence="3" key="1">
    <citation type="submission" date="2017-09" db="EMBL/GenBank/DDBJ databases">
        <authorList>
            <person name="Varghese N."/>
            <person name="Submissions S."/>
        </authorList>
    </citation>
    <scope>NUCLEOTIDE SEQUENCE [LARGE SCALE GENOMIC DNA]</scope>
    <source>
        <strain evidence="3">DSM 44270</strain>
    </source>
</reference>
<dbReference type="EMBL" id="OCNK01000002">
    <property type="protein sequence ID" value="SOD98299.1"/>
    <property type="molecule type" value="Genomic_DNA"/>
</dbReference>
<gene>
    <name evidence="2" type="ORF">SAMN06272739_1830</name>
</gene>
<evidence type="ECO:0000256" key="1">
    <source>
        <dbReference type="SAM" id="Phobius"/>
    </source>
</evidence>
<name>A0A286GTA0_9ACTN</name>
<accession>A0A286GTA0</accession>
<evidence type="ECO:0000313" key="2">
    <source>
        <dbReference type="EMBL" id="SOD98299.1"/>
    </source>
</evidence>
<proteinExistence type="predicted"/>
<sequence>MPPVPPDPPETARPPLAVRVPVPGADVGDATAALTGLARTLAARRPESPGDLQLTVRRSGTVRLTRRNQYGRYPIVHPVVTGRLTGGPNGVELVGAARPARFHAWTTATMAVAALPLLFTAIVAGTGIGTDGPGARFVLLAVVAALVGAVRWDARRPRRGFAAEVDDLLRGLTTELATGGR</sequence>
<dbReference type="OrthoDB" id="9878729at2"/>
<keyword evidence="1" id="KW-1133">Transmembrane helix</keyword>
<keyword evidence="1" id="KW-0812">Transmembrane</keyword>
<organism evidence="2 3">
    <name type="scientific">Blastococcus haudaquaticus</name>
    <dbReference type="NCBI Taxonomy" id="1938745"/>
    <lineage>
        <taxon>Bacteria</taxon>
        <taxon>Bacillati</taxon>
        <taxon>Actinomycetota</taxon>
        <taxon>Actinomycetes</taxon>
        <taxon>Geodermatophilales</taxon>
        <taxon>Geodermatophilaceae</taxon>
        <taxon>Blastococcus</taxon>
    </lineage>
</organism>
<feature type="transmembrane region" description="Helical" evidence="1">
    <location>
        <begin position="108"/>
        <end position="128"/>
    </location>
</feature>
<protein>
    <submittedName>
        <fullName evidence="2">Uncharacterized protein</fullName>
    </submittedName>
</protein>
<dbReference type="Proteomes" id="UP000219482">
    <property type="component" value="Unassembled WGS sequence"/>
</dbReference>
<dbReference type="AlphaFoldDB" id="A0A286GTA0"/>
<keyword evidence="3" id="KW-1185">Reference proteome</keyword>
<dbReference type="RefSeq" id="WP_097183566.1">
    <property type="nucleotide sequence ID" value="NZ_OCNK01000002.1"/>
</dbReference>